<dbReference type="Proteomes" id="UP000617531">
    <property type="component" value="Unassembled WGS sequence"/>
</dbReference>
<sequence>MKLRTPLGWAAERWTLGSRALRWGTTAALVASILIVLGGVVVRVTGSGLGCPTWPTCTDDSLIATPELGIHGFIEFANRTVTGVLIVAVGWAIVAARLQRPRDRMLTRLAWSMFWLVVANALAGGVTVWVDLNPWVVAMHFVLAMGLLACATFTWHRARWTGGSGPRPSGASRALAWALVVATGGVVATGTLVTGSGPHAGDSAEVPRMGFDWTAVVTVHGVAAVSVLLIATVLAFRLRREAGGHLALRRVGVLLLVLVIQLTVGTTQSLIGIPEVLVAIHGVLAALVWVGALRVVLDTDPRLWAVRDHQLITGALVPSLPQADPVDSLR</sequence>
<keyword evidence="2" id="KW-1003">Cell membrane</keyword>
<dbReference type="InterPro" id="IPR003780">
    <property type="entry name" value="COX15/CtaA_fam"/>
</dbReference>
<accession>A0A8J3GP11</accession>
<dbReference type="GO" id="GO:0046872">
    <property type="term" value="F:metal ion binding"/>
    <property type="evidence" value="ECO:0007669"/>
    <property type="project" value="UniProtKB-KW"/>
</dbReference>
<feature type="transmembrane region" description="Helical" evidence="12">
    <location>
        <begin position="20"/>
        <end position="42"/>
    </location>
</feature>
<keyword evidence="3 12" id="KW-0812">Transmembrane</keyword>
<evidence type="ECO:0000313" key="14">
    <source>
        <dbReference type="Proteomes" id="UP000617531"/>
    </source>
</evidence>
<feature type="transmembrane region" description="Helical" evidence="12">
    <location>
        <begin position="135"/>
        <end position="155"/>
    </location>
</feature>
<keyword evidence="9 12" id="KW-0472">Membrane</keyword>
<gene>
    <name evidence="13" type="ORF">GCM10011600_07870</name>
</gene>
<keyword evidence="8" id="KW-0350">Heme biosynthesis</keyword>
<evidence type="ECO:0000256" key="5">
    <source>
        <dbReference type="ARBA" id="ARBA00022989"/>
    </source>
</evidence>
<feature type="transmembrane region" description="Helical" evidence="12">
    <location>
        <begin position="247"/>
        <end position="264"/>
    </location>
</feature>
<evidence type="ECO:0000256" key="6">
    <source>
        <dbReference type="ARBA" id="ARBA00023002"/>
    </source>
</evidence>
<evidence type="ECO:0000313" key="13">
    <source>
        <dbReference type="EMBL" id="GHF09309.1"/>
    </source>
</evidence>
<evidence type="ECO:0000256" key="8">
    <source>
        <dbReference type="ARBA" id="ARBA00023133"/>
    </source>
</evidence>
<evidence type="ECO:0000256" key="12">
    <source>
        <dbReference type="SAM" id="Phobius"/>
    </source>
</evidence>
<keyword evidence="14" id="KW-1185">Reference proteome</keyword>
<feature type="transmembrane region" description="Helical" evidence="12">
    <location>
        <begin position="213"/>
        <end position="235"/>
    </location>
</feature>
<keyword evidence="5 12" id="KW-1133">Transmembrane helix</keyword>
<evidence type="ECO:0000256" key="4">
    <source>
        <dbReference type="ARBA" id="ARBA00022723"/>
    </source>
</evidence>
<reference evidence="13" key="1">
    <citation type="journal article" date="2014" name="Int. J. Syst. Evol. Microbiol.">
        <title>Complete genome sequence of Corynebacterium casei LMG S-19264T (=DSM 44701T), isolated from a smear-ripened cheese.</title>
        <authorList>
            <consortium name="US DOE Joint Genome Institute (JGI-PGF)"/>
            <person name="Walter F."/>
            <person name="Albersmeier A."/>
            <person name="Kalinowski J."/>
            <person name="Ruckert C."/>
        </authorList>
    </citation>
    <scope>NUCLEOTIDE SEQUENCE</scope>
    <source>
        <strain evidence="13">CGMCC 1.16548</strain>
    </source>
</reference>
<dbReference type="PANTHER" id="PTHR35457">
    <property type="entry name" value="HEME A SYNTHASE"/>
    <property type="match status" value="1"/>
</dbReference>
<evidence type="ECO:0000256" key="11">
    <source>
        <dbReference type="ARBA" id="ARBA00023444"/>
    </source>
</evidence>
<dbReference type="RefSeq" id="WP_229841866.1">
    <property type="nucleotide sequence ID" value="NZ_BNAI01000001.1"/>
</dbReference>
<comment type="pathway">
    <text evidence="11">Porphyrin-containing compound metabolism.</text>
</comment>
<dbReference type="GO" id="GO:0006784">
    <property type="term" value="P:heme A biosynthetic process"/>
    <property type="evidence" value="ECO:0007669"/>
    <property type="project" value="InterPro"/>
</dbReference>
<keyword evidence="7" id="KW-0408">Iron</keyword>
<comment type="caution">
    <text evidence="13">The sequence shown here is derived from an EMBL/GenBank/DDBJ whole genome shotgun (WGS) entry which is preliminary data.</text>
</comment>
<dbReference type="InterPro" id="IPR050450">
    <property type="entry name" value="COX15/CtaA_HemeA_synthase"/>
</dbReference>
<feature type="transmembrane region" description="Helical" evidence="12">
    <location>
        <begin position="76"/>
        <end position="98"/>
    </location>
</feature>
<keyword evidence="4" id="KW-0479">Metal-binding</keyword>
<comment type="subcellular location">
    <subcellularLocation>
        <location evidence="1">Membrane</location>
        <topology evidence="1">Multi-pass membrane protein</topology>
    </subcellularLocation>
</comment>
<keyword evidence="6" id="KW-0560">Oxidoreductase</keyword>
<feature type="transmembrane region" description="Helical" evidence="12">
    <location>
        <begin position="175"/>
        <end position="193"/>
    </location>
</feature>
<protein>
    <submittedName>
        <fullName evidence="13">Cytochrome b561</fullName>
    </submittedName>
</protein>
<evidence type="ECO:0000256" key="3">
    <source>
        <dbReference type="ARBA" id="ARBA00022692"/>
    </source>
</evidence>
<dbReference type="GO" id="GO:0016491">
    <property type="term" value="F:oxidoreductase activity"/>
    <property type="evidence" value="ECO:0007669"/>
    <property type="project" value="UniProtKB-KW"/>
</dbReference>
<feature type="transmembrane region" description="Helical" evidence="12">
    <location>
        <begin position="110"/>
        <end position="129"/>
    </location>
</feature>
<dbReference type="Pfam" id="PF02628">
    <property type="entry name" value="COX15-CtaA"/>
    <property type="match status" value="1"/>
</dbReference>
<dbReference type="EMBL" id="BNAI01000001">
    <property type="protein sequence ID" value="GHF09309.1"/>
    <property type="molecule type" value="Genomic_DNA"/>
</dbReference>
<evidence type="ECO:0000256" key="10">
    <source>
        <dbReference type="ARBA" id="ARBA00023157"/>
    </source>
</evidence>
<evidence type="ECO:0000256" key="2">
    <source>
        <dbReference type="ARBA" id="ARBA00022475"/>
    </source>
</evidence>
<proteinExistence type="predicted"/>
<dbReference type="AlphaFoldDB" id="A0A8J3GP11"/>
<evidence type="ECO:0000256" key="1">
    <source>
        <dbReference type="ARBA" id="ARBA00004141"/>
    </source>
</evidence>
<organism evidence="13 14">
    <name type="scientific">Pseudolysinimonas yzui</name>
    <dbReference type="NCBI Taxonomy" id="2708254"/>
    <lineage>
        <taxon>Bacteria</taxon>
        <taxon>Bacillati</taxon>
        <taxon>Actinomycetota</taxon>
        <taxon>Actinomycetes</taxon>
        <taxon>Micrococcales</taxon>
        <taxon>Microbacteriaceae</taxon>
        <taxon>Pseudolysinimonas</taxon>
    </lineage>
</organism>
<feature type="transmembrane region" description="Helical" evidence="12">
    <location>
        <begin position="276"/>
        <end position="297"/>
    </location>
</feature>
<evidence type="ECO:0000256" key="7">
    <source>
        <dbReference type="ARBA" id="ARBA00023004"/>
    </source>
</evidence>
<reference evidence="13" key="2">
    <citation type="submission" date="2020-09" db="EMBL/GenBank/DDBJ databases">
        <authorList>
            <person name="Sun Q."/>
            <person name="Zhou Y."/>
        </authorList>
    </citation>
    <scope>NUCLEOTIDE SEQUENCE</scope>
    <source>
        <strain evidence="13">CGMCC 1.16548</strain>
    </source>
</reference>
<keyword evidence="10" id="KW-1015">Disulfide bond</keyword>
<dbReference type="GO" id="GO:0016020">
    <property type="term" value="C:membrane"/>
    <property type="evidence" value="ECO:0007669"/>
    <property type="project" value="UniProtKB-SubCell"/>
</dbReference>
<evidence type="ECO:0000256" key="9">
    <source>
        <dbReference type="ARBA" id="ARBA00023136"/>
    </source>
</evidence>
<name>A0A8J3GP11_9MICO</name>
<dbReference type="PANTHER" id="PTHR35457:SF1">
    <property type="entry name" value="HEME A SYNTHASE"/>
    <property type="match status" value="1"/>
</dbReference>